<gene>
    <name evidence="1" type="ORF">PVK06_028559</name>
</gene>
<keyword evidence="2" id="KW-1185">Reference proteome</keyword>
<proteinExistence type="predicted"/>
<name>A0ABR0P3F8_GOSAR</name>
<dbReference type="EMBL" id="JARKNE010000008">
    <property type="protein sequence ID" value="KAK5813113.1"/>
    <property type="molecule type" value="Genomic_DNA"/>
</dbReference>
<evidence type="ECO:0000313" key="1">
    <source>
        <dbReference type="EMBL" id="KAK5813113.1"/>
    </source>
</evidence>
<comment type="caution">
    <text evidence="1">The sequence shown here is derived from an EMBL/GenBank/DDBJ whole genome shotgun (WGS) entry which is preliminary data.</text>
</comment>
<dbReference type="Proteomes" id="UP001358586">
    <property type="component" value="Chromosome 8"/>
</dbReference>
<sequence>MGLHMLIWSKARNREVKRNRVDLKDRPSYLHNQAISDAILAEITEVQLRLNLEAGKDELFSEQRARVNWLKNGDRNTSYFHKIAVQQQFRRRISKLEDESGGRTTLTEEIIKIVSGYFEKLFQLLIWVWMSTYLV</sequence>
<accession>A0ABR0P3F8</accession>
<evidence type="ECO:0000313" key="2">
    <source>
        <dbReference type="Proteomes" id="UP001358586"/>
    </source>
</evidence>
<organism evidence="1 2">
    <name type="scientific">Gossypium arboreum</name>
    <name type="common">Tree cotton</name>
    <name type="synonym">Gossypium nanking</name>
    <dbReference type="NCBI Taxonomy" id="29729"/>
    <lineage>
        <taxon>Eukaryota</taxon>
        <taxon>Viridiplantae</taxon>
        <taxon>Streptophyta</taxon>
        <taxon>Embryophyta</taxon>
        <taxon>Tracheophyta</taxon>
        <taxon>Spermatophyta</taxon>
        <taxon>Magnoliopsida</taxon>
        <taxon>eudicotyledons</taxon>
        <taxon>Gunneridae</taxon>
        <taxon>Pentapetalae</taxon>
        <taxon>rosids</taxon>
        <taxon>malvids</taxon>
        <taxon>Malvales</taxon>
        <taxon>Malvaceae</taxon>
        <taxon>Malvoideae</taxon>
        <taxon>Gossypium</taxon>
    </lineage>
</organism>
<protein>
    <submittedName>
        <fullName evidence="1">Uncharacterized protein</fullName>
    </submittedName>
</protein>
<reference evidence="1 2" key="1">
    <citation type="submission" date="2023-03" db="EMBL/GenBank/DDBJ databases">
        <title>WGS of Gossypium arboreum.</title>
        <authorList>
            <person name="Yu D."/>
        </authorList>
    </citation>
    <scope>NUCLEOTIDE SEQUENCE [LARGE SCALE GENOMIC DNA]</scope>
    <source>
        <tissue evidence="1">Leaf</tissue>
    </source>
</reference>